<evidence type="ECO:0000256" key="5">
    <source>
        <dbReference type="ARBA" id="ARBA00023136"/>
    </source>
</evidence>
<dbReference type="InterPro" id="IPR039667">
    <property type="entry name" value="Dolichyldiphosphatase_PAP2"/>
</dbReference>
<gene>
    <name evidence="8" type="ORF">BLNAU_8882</name>
</gene>
<protein>
    <submittedName>
        <fullName evidence="8">Dolichyldiphosphatase</fullName>
        <ecNumber evidence="8">3.6.1.43</ecNumber>
    </submittedName>
</protein>
<feature type="transmembrane region" description="Helical" evidence="6">
    <location>
        <begin position="12"/>
        <end position="31"/>
    </location>
</feature>
<evidence type="ECO:0000259" key="7">
    <source>
        <dbReference type="SMART" id="SM00014"/>
    </source>
</evidence>
<dbReference type="Proteomes" id="UP001281761">
    <property type="component" value="Unassembled WGS sequence"/>
</dbReference>
<evidence type="ECO:0000256" key="1">
    <source>
        <dbReference type="ARBA" id="ARBA00004141"/>
    </source>
</evidence>
<keyword evidence="4 6" id="KW-1133">Transmembrane helix</keyword>
<comment type="subcellular location">
    <subcellularLocation>
        <location evidence="1">Membrane</location>
        <topology evidence="1">Multi-pass membrane protein</topology>
    </subcellularLocation>
</comment>
<dbReference type="EMBL" id="JARBJD010000059">
    <property type="protein sequence ID" value="KAK2956102.1"/>
    <property type="molecule type" value="Genomic_DNA"/>
</dbReference>
<dbReference type="SMART" id="SM00014">
    <property type="entry name" value="acidPPc"/>
    <property type="match status" value="1"/>
</dbReference>
<keyword evidence="9" id="KW-1185">Reference proteome</keyword>
<organism evidence="8 9">
    <name type="scientific">Blattamonas nauphoetae</name>
    <dbReference type="NCBI Taxonomy" id="2049346"/>
    <lineage>
        <taxon>Eukaryota</taxon>
        <taxon>Metamonada</taxon>
        <taxon>Preaxostyla</taxon>
        <taxon>Oxymonadida</taxon>
        <taxon>Blattamonas</taxon>
    </lineage>
</organism>
<proteinExistence type="predicted"/>
<accession>A0ABQ9XX79</accession>
<dbReference type="CDD" id="cd03382">
    <property type="entry name" value="PAP2_dolichyldiphosphatase"/>
    <property type="match status" value="1"/>
</dbReference>
<dbReference type="EC" id="3.6.1.43" evidence="8"/>
<feature type="transmembrane region" description="Helical" evidence="6">
    <location>
        <begin position="68"/>
        <end position="87"/>
    </location>
</feature>
<keyword evidence="3 8" id="KW-0378">Hydrolase</keyword>
<dbReference type="SUPFAM" id="SSF48317">
    <property type="entry name" value="Acid phosphatase/Vanadium-dependent haloperoxidase"/>
    <property type="match status" value="1"/>
</dbReference>
<dbReference type="GO" id="GO:0047874">
    <property type="term" value="F:dolichyldiphosphatase activity"/>
    <property type="evidence" value="ECO:0007669"/>
    <property type="project" value="UniProtKB-EC"/>
</dbReference>
<feature type="transmembrane region" description="Helical" evidence="6">
    <location>
        <begin position="172"/>
        <end position="190"/>
    </location>
</feature>
<evidence type="ECO:0000256" key="6">
    <source>
        <dbReference type="SAM" id="Phobius"/>
    </source>
</evidence>
<sequence length="221" mass="25661">MEKGRFCQSCSFAFPTVNMTKTPFALTYILYDEGSLIGWLMALLSLCPIFIIVVWTFFALFESKHNRISNVVLLLGLLFNTGLNMILKPWFNEERPRDLVDQPFINFKPGNGFPSDHAQFMAFFSIHIFFWLKDRRDQLLSFTFFPLLISFEVGSLLVAYSRVYLKYHTLKQAVAGYGFGLVSGLLYLSVKPYAIKVARFLLTPMEQKEKQRPRNTPKNRR</sequence>
<keyword evidence="2 6" id="KW-0812">Transmembrane</keyword>
<dbReference type="PANTHER" id="PTHR14969">
    <property type="entry name" value="SPHINGOSINE-1-PHOSPHATE PHOSPHOHYDROLASE"/>
    <property type="match status" value="1"/>
</dbReference>
<feature type="transmembrane region" description="Helical" evidence="6">
    <location>
        <begin position="117"/>
        <end position="132"/>
    </location>
</feature>
<evidence type="ECO:0000256" key="3">
    <source>
        <dbReference type="ARBA" id="ARBA00022801"/>
    </source>
</evidence>
<evidence type="ECO:0000256" key="4">
    <source>
        <dbReference type="ARBA" id="ARBA00022989"/>
    </source>
</evidence>
<evidence type="ECO:0000313" key="9">
    <source>
        <dbReference type="Proteomes" id="UP001281761"/>
    </source>
</evidence>
<evidence type="ECO:0000313" key="8">
    <source>
        <dbReference type="EMBL" id="KAK2956102.1"/>
    </source>
</evidence>
<dbReference type="InterPro" id="IPR036938">
    <property type="entry name" value="PAP2/HPO_sf"/>
</dbReference>
<reference evidence="8 9" key="1">
    <citation type="journal article" date="2022" name="bioRxiv">
        <title>Genomics of Preaxostyla Flagellates Illuminates Evolutionary Transitions and the Path Towards Mitochondrial Loss.</title>
        <authorList>
            <person name="Novak L.V.F."/>
            <person name="Treitli S.C."/>
            <person name="Pyrih J."/>
            <person name="Halakuc P."/>
            <person name="Pipaliya S.V."/>
            <person name="Vacek V."/>
            <person name="Brzon O."/>
            <person name="Soukal P."/>
            <person name="Eme L."/>
            <person name="Dacks J.B."/>
            <person name="Karnkowska A."/>
            <person name="Elias M."/>
            <person name="Hampl V."/>
        </authorList>
    </citation>
    <scope>NUCLEOTIDE SEQUENCE [LARGE SCALE GENOMIC DNA]</scope>
    <source>
        <strain evidence="8">NAU3</strain>
        <tissue evidence="8">Gut</tissue>
    </source>
</reference>
<dbReference type="InterPro" id="IPR000326">
    <property type="entry name" value="PAP2/HPO"/>
</dbReference>
<comment type="caution">
    <text evidence="8">The sequence shown here is derived from an EMBL/GenBank/DDBJ whole genome shotgun (WGS) entry which is preliminary data.</text>
</comment>
<dbReference type="Pfam" id="PF01569">
    <property type="entry name" value="PAP2"/>
    <property type="match status" value="1"/>
</dbReference>
<dbReference type="Gene3D" id="1.20.144.10">
    <property type="entry name" value="Phosphatidic acid phosphatase type 2/haloperoxidase"/>
    <property type="match status" value="1"/>
</dbReference>
<feature type="transmembrane region" description="Helical" evidence="6">
    <location>
        <begin position="37"/>
        <end position="61"/>
    </location>
</feature>
<evidence type="ECO:0000256" key="2">
    <source>
        <dbReference type="ARBA" id="ARBA00022692"/>
    </source>
</evidence>
<dbReference type="PANTHER" id="PTHR14969:SF59">
    <property type="entry name" value="DOLICHYLDIPHOSPHATASE"/>
    <property type="match status" value="1"/>
</dbReference>
<name>A0ABQ9XX79_9EUKA</name>
<feature type="transmembrane region" description="Helical" evidence="6">
    <location>
        <begin position="139"/>
        <end position="160"/>
    </location>
</feature>
<feature type="domain" description="Phosphatidic acid phosphatase type 2/haloperoxidase" evidence="7">
    <location>
        <begin position="70"/>
        <end position="188"/>
    </location>
</feature>
<keyword evidence="5 6" id="KW-0472">Membrane</keyword>